<feature type="transmembrane region" description="Helical" evidence="1">
    <location>
        <begin position="6"/>
        <end position="26"/>
    </location>
</feature>
<dbReference type="AlphaFoldDB" id="A0A514BRC8"/>
<protein>
    <submittedName>
        <fullName evidence="2">Uncharacterized protein</fullName>
    </submittedName>
</protein>
<evidence type="ECO:0000313" key="3">
    <source>
        <dbReference type="Proteomes" id="UP000317199"/>
    </source>
</evidence>
<proteinExistence type="predicted"/>
<keyword evidence="1" id="KW-1133">Transmembrane helix</keyword>
<dbReference type="EMBL" id="CP041242">
    <property type="protein sequence ID" value="QDH69569.1"/>
    <property type="molecule type" value="Genomic_DNA"/>
</dbReference>
<accession>A0A514BRC8</accession>
<keyword evidence="1" id="KW-0472">Membrane</keyword>
<dbReference type="RefSeq" id="WP_141622910.1">
    <property type="nucleotide sequence ID" value="NZ_CP041242.1"/>
</dbReference>
<evidence type="ECO:0000313" key="2">
    <source>
        <dbReference type="EMBL" id="QDH69569.1"/>
    </source>
</evidence>
<keyword evidence="3" id="KW-1185">Reference proteome</keyword>
<dbReference type="Proteomes" id="UP000317199">
    <property type="component" value="Chromosome"/>
</dbReference>
<reference evidence="2 3" key="1">
    <citation type="submission" date="2019-06" db="EMBL/GenBank/DDBJ databases">
        <title>Lysobacter alkalisoli sp. nov. isolated from saline-alkali soil.</title>
        <authorList>
            <person name="Sun J.-Q."/>
            <person name="Xu L."/>
        </authorList>
    </citation>
    <scope>NUCLEOTIDE SEQUENCE [LARGE SCALE GENOMIC DNA]</scope>
    <source>
        <strain evidence="2 3">SJ-36</strain>
    </source>
</reference>
<evidence type="ECO:0000256" key="1">
    <source>
        <dbReference type="SAM" id="Phobius"/>
    </source>
</evidence>
<name>A0A514BRC8_9GAMM</name>
<sequence length="188" mass="22762">MEQYPHIRILMGMVLGLSITVLLKGLAQFVQHPGRQKVYWVHIGWAIMMFVLLVHFWWWEYRLVHIDEWTFVKYGFLIFYIVLFFLLCTLLFPDDLREYSGYRDYFMSRRKWFFGLMALSYVLDLGDTLLKGRFYFEELGTEYLIRNALYVALCLVAIRTRSQAFHFGFVAIALLHELSWIYRLYDYL</sequence>
<gene>
    <name evidence="2" type="ORF">FKV23_05280</name>
</gene>
<feature type="transmembrane region" description="Helical" evidence="1">
    <location>
        <begin position="143"/>
        <end position="160"/>
    </location>
</feature>
<feature type="transmembrane region" description="Helical" evidence="1">
    <location>
        <begin position="71"/>
        <end position="92"/>
    </location>
</feature>
<dbReference type="OrthoDB" id="9803673at2"/>
<keyword evidence="1" id="KW-0812">Transmembrane</keyword>
<organism evidence="2 3">
    <name type="scientific">Marilutibacter alkalisoli</name>
    <dbReference type="NCBI Taxonomy" id="2591633"/>
    <lineage>
        <taxon>Bacteria</taxon>
        <taxon>Pseudomonadati</taxon>
        <taxon>Pseudomonadota</taxon>
        <taxon>Gammaproteobacteria</taxon>
        <taxon>Lysobacterales</taxon>
        <taxon>Lysobacteraceae</taxon>
        <taxon>Marilutibacter</taxon>
    </lineage>
</organism>
<dbReference type="KEGG" id="lyj:FKV23_05280"/>
<feature type="transmembrane region" description="Helical" evidence="1">
    <location>
        <begin position="38"/>
        <end position="59"/>
    </location>
</feature>
<feature type="transmembrane region" description="Helical" evidence="1">
    <location>
        <begin position="112"/>
        <end position="131"/>
    </location>
</feature>
<feature type="transmembrane region" description="Helical" evidence="1">
    <location>
        <begin position="167"/>
        <end position="185"/>
    </location>
</feature>